<organism evidence="2 3">
    <name type="scientific">Reichenbachiella carrageenanivorans</name>
    <dbReference type="NCBI Taxonomy" id="2979869"/>
    <lineage>
        <taxon>Bacteria</taxon>
        <taxon>Pseudomonadati</taxon>
        <taxon>Bacteroidota</taxon>
        <taxon>Cytophagia</taxon>
        <taxon>Cytophagales</taxon>
        <taxon>Reichenbachiellaceae</taxon>
        <taxon>Reichenbachiella</taxon>
    </lineage>
</organism>
<accession>A0ABY6D2Y4</accession>
<dbReference type="Proteomes" id="UP001062165">
    <property type="component" value="Chromosome"/>
</dbReference>
<evidence type="ECO:0000259" key="1">
    <source>
        <dbReference type="SMART" id="SM00867"/>
    </source>
</evidence>
<dbReference type="Gene3D" id="2.40.128.110">
    <property type="entry name" value="Lipid/polyisoprenoid-binding, YceI-like"/>
    <property type="match status" value="1"/>
</dbReference>
<keyword evidence="3" id="KW-1185">Reference proteome</keyword>
<dbReference type="SMART" id="SM00867">
    <property type="entry name" value="YceI"/>
    <property type="match status" value="1"/>
</dbReference>
<sequence length="192" mass="20392">MLNVLLLALGLTINPAETNSTYQANVEESTVAWTAKKVVSGGHNGNIQIAKGSLEIDGSKLTGGSFEIDMTTIEVTDLEGEWKGKLEGHLNSDDFFAVETYKTAVFKITNAKSTGKGKYEVTGDLTIKGKTAAITFPAEVSVKGGKATATAKIAVDRTKFGVRYGSNSFFDNLGDKAIADEFTLDVTLVATK</sequence>
<reference evidence="2" key="1">
    <citation type="submission" date="2022-10" db="EMBL/GenBank/DDBJ databases">
        <title>Comparative genomics and taxonomic characterization of three novel marine species of genus Reichenbachiella exhibiting antioxidant and polysaccharide degradation activities.</title>
        <authorList>
            <person name="Muhammad N."/>
            <person name="Lee Y.-J."/>
            <person name="Ko J."/>
            <person name="Kim S.-G."/>
        </authorList>
    </citation>
    <scope>NUCLEOTIDE SEQUENCE</scope>
    <source>
        <strain evidence="2">Wsw4-B4</strain>
    </source>
</reference>
<gene>
    <name evidence="2" type="ORF">N7E81_05145</name>
</gene>
<dbReference type="PANTHER" id="PTHR34406">
    <property type="entry name" value="PROTEIN YCEI"/>
    <property type="match status" value="1"/>
</dbReference>
<dbReference type="SUPFAM" id="SSF101874">
    <property type="entry name" value="YceI-like"/>
    <property type="match status" value="1"/>
</dbReference>
<protein>
    <submittedName>
        <fullName evidence="2">YceI family protein</fullName>
    </submittedName>
</protein>
<evidence type="ECO:0000313" key="3">
    <source>
        <dbReference type="Proteomes" id="UP001062165"/>
    </source>
</evidence>
<dbReference type="InterPro" id="IPR036761">
    <property type="entry name" value="TTHA0802/YceI-like_sf"/>
</dbReference>
<dbReference type="PANTHER" id="PTHR34406:SF1">
    <property type="entry name" value="PROTEIN YCEI"/>
    <property type="match status" value="1"/>
</dbReference>
<dbReference type="EMBL" id="CP106735">
    <property type="protein sequence ID" value="UXX80483.1"/>
    <property type="molecule type" value="Genomic_DNA"/>
</dbReference>
<dbReference type="InterPro" id="IPR007372">
    <property type="entry name" value="Lipid/polyisoprenoid-bd_YceI"/>
</dbReference>
<dbReference type="Pfam" id="PF04264">
    <property type="entry name" value="YceI"/>
    <property type="match status" value="1"/>
</dbReference>
<feature type="domain" description="Lipid/polyisoprenoid-binding YceI-like" evidence="1">
    <location>
        <begin position="21"/>
        <end position="191"/>
    </location>
</feature>
<evidence type="ECO:0000313" key="2">
    <source>
        <dbReference type="EMBL" id="UXX80483.1"/>
    </source>
</evidence>
<proteinExistence type="predicted"/>
<name>A0ABY6D2Y4_9BACT</name>
<dbReference type="RefSeq" id="WP_263052213.1">
    <property type="nucleotide sequence ID" value="NZ_CP106735.1"/>
</dbReference>